<feature type="signal peptide" evidence="1">
    <location>
        <begin position="1"/>
        <end position="18"/>
    </location>
</feature>
<dbReference type="AlphaFoldDB" id="A0A0C9SE09"/>
<evidence type="ECO:0000256" key="1">
    <source>
        <dbReference type="SAM" id="SignalP"/>
    </source>
</evidence>
<evidence type="ECO:0000313" key="2">
    <source>
        <dbReference type="EMBL" id="JAG92387.1"/>
    </source>
</evidence>
<dbReference type="SUPFAM" id="SSF50814">
    <property type="entry name" value="Lipocalins"/>
    <property type="match status" value="1"/>
</dbReference>
<proteinExistence type="evidence at transcript level"/>
<accession>A0A0C9SE09</accession>
<feature type="chain" id="PRO_5002202791" description="Lipocalin" evidence="1">
    <location>
        <begin position="19"/>
        <end position="181"/>
    </location>
</feature>
<organism evidence="2">
    <name type="scientific">Amblyomma americanum</name>
    <name type="common">Lone star tick</name>
    <dbReference type="NCBI Taxonomy" id="6943"/>
    <lineage>
        <taxon>Eukaryota</taxon>
        <taxon>Metazoa</taxon>
        <taxon>Ecdysozoa</taxon>
        <taxon>Arthropoda</taxon>
        <taxon>Chelicerata</taxon>
        <taxon>Arachnida</taxon>
        <taxon>Acari</taxon>
        <taxon>Parasitiformes</taxon>
        <taxon>Ixodida</taxon>
        <taxon>Ixodoidea</taxon>
        <taxon>Ixodidae</taxon>
        <taxon>Amblyomminae</taxon>
        <taxon>Amblyomma</taxon>
    </lineage>
</organism>
<sequence length="181" mass="21212">MNFFAVTIFLALGVTAFGYTDKPELQDLVEALKTDNKIWLAWRSYQMQTSEQYHRCNYVVKTAPPAQYRYHFKQHFMYGGTRGDKDLTVDISASSRGEPVLTVSNSSGASVLYTMRFWDPDNHCFILTFQGNRQWECELHLWNQDVEKLDTNPLYYCMQDYDILCGGRKYELYTPDCKNPY</sequence>
<dbReference type="Gene3D" id="2.40.128.20">
    <property type="match status" value="1"/>
</dbReference>
<dbReference type="EMBL" id="GBZX01000353">
    <property type="protein sequence ID" value="JAG92387.1"/>
    <property type="molecule type" value="mRNA"/>
</dbReference>
<reference evidence="2" key="1">
    <citation type="journal article" date="2015" name="PLoS ONE">
        <title>An Insight into the Sialome of the Lone Star Tick, Amblyomma americanum, with a Glimpse on Its Time Dependent Gene Expression.</title>
        <authorList>
            <person name="Karim S."/>
            <person name="Ribeiro J.M."/>
        </authorList>
    </citation>
    <scope>NUCLEOTIDE SEQUENCE</scope>
    <source>
        <tissue evidence="2">Salivary gland</tissue>
    </source>
</reference>
<dbReference type="InterPro" id="IPR012674">
    <property type="entry name" value="Calycin"/>
</dbReference>
<protein>
    <recommendedName>
        <fullName evidence="3">Lipocalin</fullName>
    </recommendedName>
</protein>
<name>A0A0C9SE09_AMBAM</name>
<evidence type="ECO:0008006" key="3">
    <source>
        <dbReference type="Google" id="ProtNLM"/>
    </source>
</evidence>
<keyword evidence="1" id="KW-0732">Signal</keyword>